<reference evidence="2" key="2">
    <citation type="submission" date="2025-05" db="UniProtKB">
        <authorList>
            <consortium name="Ensembl"/>
        </authorList>
    </citation>
    <scope>IDENTIFICATION</scope>
</reference>
<evidence type="ECO:0000313" key="3">
    <source>
        <dbReference type="Proteomes" id="UP000314981"/>
    </source>
</evidence>
<dbReference type="Proteomes" id="UP000314981">
    <property type="component" value="Chromosome 3"/>
</dbReference>
<sequence>MDKEVETVFSLPFLPLSQRNKLDGHGLLRAPWEPNWKGLGGHKMDTELGKDAPPMESQDGSEGRARDSFLLGSQGQKQHACLG</sequence>
<dbReference type="Ensembl" id="ENSBIXT00005006640.1">
    <property type="protein sequence ID" value="ENSBIXP00005030832.1"/>
    <property type="gene ID" value="ENSBIXG00005011016.1"/>
</dbReference>
<dbReference type="Proteomes" id="UP000429181">
    <property type="component" value="Chromosome 3"/>
</dbReference>
<reference evidence="3 4" key="1">
    <citation type="submission" date="2018-11" db="EMBL/GenBank/DDBJ databases">
        <title>Haplotype-resolved cattle genomes.</title>
        <authorList>
            <person name="Low W.Y."/>
            <person name="Tearle R."/>
            <person name="Bickhart D.M."/>
            <person name="Rosen B.D."/>
            <person name="Koren S."/>
            <person name="Rhie A."/>
            <person name="Hiendleder S."/>
            <person name="Phillippy A.M."/>
            <person name="Smith T.P.L."/>
            <person name="Williams J.L."/>
        </authorList>
    </citation>
    <scope>NUCLEOTIDE SEQUENCE [LARGE SCALE GENOMIC DNA]</scope>
</reference>
<evidence type="ECO:0000256" key="1">
    <source>
        <dbReference type="SAM" id="MobiDB-lite"/>
    </source>
</evidence>
<organism evidence="2 3">
    <name type="scientific">Bos indicus x Bos taurus</name>
    <name type="common">Hybrid cattle</name>
    <dbReference type="NCBI Taxonomy" id="30522"/>
    <lineage>
        <taxon>Eukaryota</taxon>
        <taxon>Metazoa</taxon>
        <taxon>Chordata</taxon>
        <taxon>Craniata</taxon>
        <taxon>Vertebrata</taxon>
        <taxon>Euteleostomi</taxon>
        <taxon>Mammalia</taxon>
        <taxon>Eutheria</taxon>
        <taxon>Laurasiatheria</taxon>
        <taxon>Artiodactyla</taxon>
        <taxon>Ruminantia</taxon>
        <taxon>Pecora</taxon>
        <taxon>Bovidae</taxon>
        <taxon>Bovinae</taxon>
        <taxon>Bos</taxon>
    </lineage>
</organism>
<accession>A0A4W2EZB2</accession>
<name>A0A4W2EZB2_BOBOX</name>
<proteinExistence type="predicted"/>
<dbReference type="AlphaFoldDB" id="A0A4W2EZB2"/>
<evidence type="ECO:0000313" key="4">
    <source>
        <dbReference type="Proteomes" id="UP000429181"/>
    </source>
</evidence>
<feature type="region of interest" description="Disordered" evidence="1">
    <location>
        <begin position="25"/>
        <end position="83"/>
    </location>
</feature>
<evidence type="ECO:0000313" key="2">
    <source>
        <dbReference type="Ensembl" id="ENSBIXP00000042146.1"/>
    </source>
</evidence>
<dbReference type="Ensembl" id="ENSBIXT00000039742.1">
    <property type="protein sequence ID" value="ENSBIXP00000042146.1"/>
    <property type="gene ID" value="ENSBIXG00000026257.1"/>
</dbReference>
<keyword evidence="3" id="KW-1185">Reference proteome</keyword>
<protein>
    <submittedName>
        <fullName evidence="2">Uncharacterized protein</fullName>
    </submittedName>
</protein>